<dbReference type="AlphaFoldDB" id="A0AAV5AGZ8"/>
<dbReference type="GO" id="GO:0004497">
    <property type="term" value="F:monooxygenase activity"/>
    <property type="evidence" value="ECO:0007669"/>
    <property type="project" value="UniProtKB-KW"/>
</dbReference>
<dbReference type="Gene3D" id="1.10.630.10">
    <property type="entry name" value="Cytochrome P450"/>
    <property type="match status" value="1"/>
</dbReference>
<keyword evidence="6" id="KW-0560">Oxidoreductase</keyword>
<dbReference type="SUPFAM" id="SSF48264">
    <property type="entry name" value="Cytochrome P450"/>
    <property type="match status" value="1"/>
</dbReference>
<comment type="similarity">
    <text evidence="3">Belongs to the cytochrome P450 family.</text>
</comment>
<keyword evidence="9" id="KW-1133">Transmembrane helix</keyword>
<evidence type="ECO:0000256" key="5">
    <source>
        <dbReference type="ARBA" id="ARBA00022723"/>
    </source>
</evidence>
<dbReference type="EMBL" id="BPWL01000009">
    <property type="protein sequence ID" value="GJJ13922.1"/>
    <property type="molecule type" value="Genomic_DNA"/>
</dbReference>
<evidence type="ECO:0000313" key="11">
    <source>
        <dbReference type="Proteomes" id="UP001050691"/>
    </source>
</evidence>
<evidence type="ECO:0000256" key="3">
    <source>
        <dbReference type="ARBA" id="ARBA00010617"/>
    </source>
</evidence>
<dbReference type="GO" id="GO:0020037">
    <property type="term" value="F:heme binding"/>
    <property type="evidence" value="ECO:0007669"/>
    <property type="project" value="InterPro"/>
</dbReference>
<dbReference type="InterPro" id="IPR036396">
    <property type="entry name" value="Cyt_P450_sf"/>
</dbReference>
<keyword evidence="8" id="KW-0503">Monooxygenase</keyword>
<keyword evidence="7" id="KW-0408">Iron</keyword>
<gene>
    <name evidence="10" type="ORF">Clacol_008179</name>
</gene>
<dbReference type="Proteomes" id="UP001050691">
    <property type="component" value="Unassembled WGS sequence"/>
</dbReference>
<dbReference type="PANTHER" id="PTHR24305:SF166">
    <property type="entry name" value="CYTOCHROME P450 12A4, MITOCHONDRIAL-RELATED"/>
    <property type="match status" value="1"/>
</dbReference>
<dbReference type="InterPro" id="IPR002401">
    <property type="entry name" value="Cyt_P450_E_grp-I"/>
</dbReference>
<proteinExistence type="inferred from homology"/>
<protein>
    <recommendedName>
        <fullName evidence="12">Cytochrome P450</fullName>
    </recommendedName>
</protein>
<evidence type="ECO:0000256" key="4">
    <source>
        <dbReference type="ARBA" id="ARBA00022617"/>
    </source>
</evidence>
<dbReference type="PANTHER" id="PTHR24305">
    <property type="entry name" value="CYTOCHROME P450"/>
    <property type="match status" value="1"/>
</dbReference>
<evidence type="ECO:0000256" key="9">
    <source>
        <dbReference type="SAM" id="Phobius"/>
    </source>
</evidence>
<accession>A0AAV5AGZ8</accession>
<comment type="pathway">
    <text evidence="2">Secondary metabolite biosynthesis.</text>
</comment>
<dbReference type="GO" id="GO:0005506">
    <property type="term" value="F:iron ion binding"/>
    <property type="evidence" value="ECO:0007669"/>
    <property type="project" value="InterPro"/>
</dbReference>
<name>A0AAV5AGZ8_9AGAM</name>
<dbReference type="PRINTS" id="PR00385">
    <property type="entry name" value="P450"/>
</dbReference>
<keyword evidence="9" id="KW-0812">Transmembrane</keyword>
<evidence type="ECO:0008006" key="12">
    <source>
        <dbReference type="Google" id="ProtNLM"/>
    </source>
</evidence>
<keyword evidence="11" id="KW-1185">Reference proteome</keyword>
<evidence type="ECO:0000256" key="6">
    <source>
        <dbReference type="ARBA" id="ARBA00023002"/>
    </source>
</evidence>
<comment type="cofactor">
    <cofactor evidence="1">
        <name>heme</name>
        <dbReference type="ChEBI" id="CHEBI:30413"/>
    </cofactor>
</comment>
<dbReference type="InterPro" id="IPR001128">
    <property type="entry name" value="Cyt_P450"/>
</dbReference>
<keyword evidence="4" id="KW-0349">Heme</keyword>
<evidence type="ECO:0000256" key="8">
    <source>
        <dbReference type="ARBA" id="ARBA00023033"/>
    </source>
</evidence>
<feature type="transmembrane region" description="Helical" evidence="9">
    <location>
        <begin position="6"/>
        <end position="24"/>
    </location>
</feature>
<comment type="caution">
    <text evidence="10">The sequence shown here is derived from an EMBL/GenBank/DDBJ whole genome shotgun (WGS) entry which is preliminary data.</text>
</comment>
<organism evidence="10 11">
    <name type="scientific">Clathrus columnatus</name>
    <dbReference type="NCBI Taxonomy" id="1419009"/>
    <lineage>
        <taxon>Eukaryota</taxon>
        <taxon>Fungi</taxon>
        <taxon>Dikarya</taxon>
        <taxon>Basidiomycota</taxon>
        <taxon>Agaricomycotina</taxon>
        <taxon>Agaricomycetes</taxon>
        <taxon>Phallomycetidae</taxon>
        <taxon>Phallales</taxon>
        <taxon>Clathraceae</taxon>
        <taxon>Clathrus</taxon>
    </lineage>
</organism>
<keyword evidence="9" id="KW-0472">Membrane</keyword>
<reference evidence="10" key="1">
    <citation type="submission" date="2021-10" db="EMBL/GenBank/DDBJ databases">
        <title>De novo Genome Assembly of Clathrus columnatus (Basidiomycota, Fungi) Using Illumina and Nanopore Sequence Data.</title>
        <authorList>
            <person name="Ogiso-Tanaka E."/>
            <person name="Itagaki H."/>
            <person name="Hosoya T."/>
            <person name="Hosaka K."/>
        </authorList>
    </citation>
    <scope>NUCLEOTIDE SEQUENCE</scope>
    <source>
        <strain evidence="10">MO-923</strain>
    </source>
</reference>
<evidence type="ECO:0000256" key="2">
    <source>
        <dbReference type="ARBA" id="ARBA00005179"/>
    </source>
</evidence>
<dbReference type="InterPro" id="IPR050121">
    <property type="entry name" value="Cytochrome_P450_monoxygenase"/>
</dbReference>
<dbReference type="GO" id="GO:0016705">
    <property type="term" value="F:oxidoreductase activity, acting on paired donors, with incorporation or reduction of molecular oxygen"/>
    <property type="evidence" value="ECO:0007669"/>
    <property type="project" value="InterPro"/>
</dbReference>
<evidence type="ECO:0000313" key="10">
    <source>
        <dbReference type="EMBL" id="GJJ13922.1"/>
    </source>
</evidence>
<sequence>MPPFLIGLFAIIFALLVFILYIFIRPKLSQLHKLQGPPVNGLFTSHLELILNVSASHEQIDKLVKKYGTSFRINGLASVSQLYLRYLCHSQPSTSQHDERLVTVDPTAMTYILNRPWIYQKPWQSRRLITRLIGEGLLGSEGIIHKRLRKLSNPAFSQQNLREFLPTFFKKALELKECWEKIISQNPHHANEIDICHWLGRLTVDIIGETGFDYPFNAIRNETNEVYLAFRDMFAAVFTAAPEWEIILGIYFPFFNKLWRSKTNVIVEHSQRVIQKVGKDVIKRKKDAFEKGVDPGKDLLTLLLKSNYSDETPPEQRVSNEDLFNQVSTFLFAGSDTSSLALTWTLQLLTEHPDIQTRLRQEFHDLQTSKNVIKNVLDIEDDKSYADMYKAIDVLPFLDNVIRESLRLIPPIHSSLRVATRDDYIPFSGPVLLRDGTTQHGIGIKKGQIVHVSIEAFNVNKNVWGEDAWSFNPDRWLNIPDKARQQPGLYPNNMSFSAGPRTLCSKSIQKGISMSIES</sequence>
<evidence type="ECO:0000256" key="7">
    <source>
        <dbReference type="ARBA" id="ARBA00023004"/>
    </source>
</evidence>
<evidence type="ECO:0000256" key="1">
    <source>
        <dbReference type="ARBA" id="ARBA00001971"/>
    </source>
</evidence>
<dbReference type="Pfam" id="PF00067">
    <property type="entry name" value="p450"/>
    <property type="match status" value="1"/>
</dbReference>
<keyword evidence="5" id="KW-0479">Metal-binding</keyword>
<dbReference type="PRINTS" id="PR00463">
    <property type="entry name" value="EP450I"/>
</dbReference>